<dbReference type="PANTHER" id="PTHR47803">
    <property type="entry name" value="TRNA-SPECIFIC ADENOSINE DEAMINASE 1"/>
    <property type="match status" value="1"/>
</dbReference>
<accession>A0A6A6TBE3</accession>
<dbReference type="GO" id="GO:0002100">
    <property type="term" value="P:tRNA wobble adenosine to inosine editing"/>
    <property type="evidence" value="ECO:0007669"/>
    <property type="project" value="InterPro"/>
</dbReference>
<feature type="domain" description="A to I editase" evidence="1">
    <location>
        <begin position="21"/>
        <end position="208"/>
    </location>
</feature>
<dbReference type="EMBL" id="MU004339">
    <property type="protein sequence ID" value="KAF2656198.1"/>
    <property type="molecule type" value="Genomic_DNA"/>
</dbReference>
<evidence type="ECO:0000313" key="2">
    <source>
        <dbReference type="EMBL" id="KAF2656198.1"/>
    </source>
</evidence>
<dbReference type="GO" id="GO:0043829">
    <property type="term" value="F:tRNA-specific adenosine-37 deaminase activity"/>
    <property type="evidence" value="ECO:0007669"/>
    <property type="project" value="TreeGrafter"/>
</dbReference>
<dbReference type="Proteomes" id="UP000799324">
    <property type="component" value="Unassembled WGS sequence"/>
</dbReference>
<dbReference type="PROSITE" id="PS50141">
    <property type="entry name" value="A_DEAMIN_EDITASE"/>
    <property type="match status" value="1"/>
</dbReference>
<organism evidence="2 3">
    <name type="scientific">Lophiostoma macrostomum CBS 122681</name>
    <dbReference type="NCBI Taxonomy" id="1314788"/>
    <lineage>
        <taxon>Eukaryota</taxon>
        <taxon>Fungi</taxon>
        <taxon>Dikarya</taxon>
        <taxon>Ascomycota</taxon>
        <taxon>Pezizomycotina</taxon>
        <taxon>Dothideomycetes</taxon>
        <taxon>Pleosporomycetidae</taxon>
        <taxon>Pleosporales</taxon>
        <taxon>Lophiostomataceae</taxon>
        <taxon>Lophiostoma</taxon>
    </lineage>
</organism>
<dbReference type="InterPro" id="IPR042935">
    <property type="entry name" value="Tad1"/>
</dbReference>
<evidence type="ECO:0000313" key="3">
    <source>
        <dbReference type="Proteomes" id="UP000799324"/>
    </source>
</evidence>
<sequence length="409" mass="44456">MDSARRYCFSQKEDGVLSCVSLGTGMKCIPFSKLPDAHGNILHDWHAEILALRAFNRFLLDECLELVSCPSKPSDFLDLHGESTLPSAIHQPYKLKDDVSIHMYCSEAPCGDCSMELTMDAQEDATPWTSPPPTVSSPVAVSDTSTVSTSAAISALRGRTHFSHLGAVRMKPSRPDAPPTLSKSCTDKMALSQCTSLLSSLTSLLIHPGNCYLSTLIIPRSQFVSSACTRAFSSSGRMSGLANEIQGKWSGGYSFKGFRVMTTDREFVHSRRSVLSTEKAISCNLSAVYTPHFQESLIGGVLQGRKQFDPRGASLLSRRNMWKAVVQIVGMLSALGVKRLGEASPDLAAGKSIELGDGAYRDIKGSEALRDRRRVKSDVQQILKGWVKNSGDDEFSLDDFSSLGKLTSS</sequence>
<dbReference type="GO" id="GO:0003723">
    <property type="term" value="F:RNA binding"/>
    <property type="evidence" value="ECO:0007669"/>
    <property type="project" value="InterPro"/>
</dbReference>
<gene>
    <name evidence="2" type="ORF">K491DRAFT_692217</name>
</gene>
<dbReference type="OrthoDB" id="10268011at2759"/>
<keyword evidence="3" id="KW-1185">Reference proteome</keyword>
<name>A0A6A6TBE3_9PLEO</name>
<proteinExistence type="predicted"/>
<dbReference type="InterPro" id="IPR002466">
    <property type="entry name" value="A_deamin"/>
</dbReference>
<dbReference type="SMART" id="SM00552">
    <property type="entry name" value="ADEAMc"/>
    <property type="match status" value="1"/>
</dbReference>
<dbReference type="PANTHER" id="PTHR47803:SF1">
    <property type="entry name" value="TRNA-SPECIFIC ADENOSINE DEAMINASE 1"/>
    <property type="match status" value="1"/>
</dbReference>
<protein>
    <recommendedName>
        <fullName evidence="1">A to I editase domain-containing protein</fullName>
    </recommendedName>
</protein>
<evidence type="ECO:0000259" key="1">
    <source>
        <dbReference type="PROSITE" id="PS50141"/>
    </source>
</evidence>
<dbReference type="AlphaFoldDB" id="A0A6A6TBE3"/>
<reference evidence="2" key="1">
    <citation type="journal article" date="2020" name="Stud. Mycol.">
        <title>101 Dothideomycetes genomes: a test case for predicting lifestyles and emergence of pathogens.</title>
        <authorList>
            <person name="Haridas S."/>
            <person name="Albert R."/>
            <person name="Binder M."/>
            <person name="Bloem J."/>
            <person name="Labutti K."/>
            <person name="Salamov A."/>
            <person name="Andreopoulos B."/>
            <person name="Baker S."/>
            <person name="Barry K."/>
            <person name="Bills G."/>
            <person name="Bluhm B."/>
            <person name="Cannon C."/>
            <person name="Castanera R."/>
            <person name="Culley D."/>
            <person name="Daum C."/>
            <person name="Ezra D."/>
            <person name="Gonzalez J."/>
            <person name="Henrissat B."/>
            <person name="Kuo A."/>
            <person name="Liang C."/>
            <person name="Lipzen A."/>
            <person name="Lutzoni F."/>
            <person name="Magnuson J."/>
            <person name="Mondo S."/>
            <person name="Nolan M."/>
            <person name="Ohm R."/>
            <person name="Pangilinan J."/>
            <person name="Park H.-J."/>
            <person name="Ramirez L."/>
            <person name="Alfaro M."/>
            <person name="Sun H."/>
            <person name="Tritt A."/>
            <person name="Yoshinaga Y."/>
            <person name="Zwiers L.-H."/>
            <person name="Turgeon B."/>
            <person name="Goodwin S."/>
            <person name="Spatafora J."/>
            <person name="Crous P."/>
            <person name="Grigoriev I."/>
        </authorList>
    </citation>
    <scope>NUCLEOTIDE SEQUENCE</scope>
    <source>
        <strain evidence="2">CBS 122681</strain>
    </source>
</reference>
<dbReference type="Pfam" id="PF02137">
    <property type="entry name" value="A_deamin"/>
    <property type="match status" value="1"/>
</dbReference>